<evidence type="ECO:0000313" key="2">
    <source>
        <dbReference type="Proteomes" id="UP000828390"/>
    </source>
</evidence>
<reference evidence="1" key="2">
    <citation type="submission" date="2020-11" db="EMBL/GenBank/DDBJ databases">
        <authorList>
            <person name="McCartney M.A."/>
            <person name="Auch B."/>
            <person name="Kono T."/>
            <person name="Mallez S."/>
            <person name="Becker A."/>
            <person name="Gohl D.M."/>
            <person name="Silverstein K.A.T."/>
            <person name="Koren S."/>
            <person name="Bechman K.B."/>
            <person name="Herman A."/>
            <person name="Abrahante J.E."/>
            <person name="Garbe J."/>
        </authorList>
    </citation>
    <scope>NUCLEOTIDE SEQUENCE</scope>
    <source>
        <strain evidence="1">Duluth1</strain>
        <tissue evidence="1">Whole animal</tissue>
    </source>
</reference>
<sequence length="94" mass="10785">MRLLEPIDPHKDTGPDAILTRFTRETATEIAPAFTLVFAAILQPLSFDHCSFWFTLITYQTLLPQKLGCLLTTIFFTEGSRDHTMHQLLSTIWM</sequence>
<reference evidence="1" key="1">
    <citation type="journal article" date="2019" name="bioRxiv">
        <title>The Genome of the Zebra Mussel, Dreissena polymorpha: A Resource for Invasive Species Research.</title>
        <authorList>
            <person name="McCartney M.A."/>
            <person name="Auch B."/>
            <person name="Kono T."/>
            <person name="Mallez S."/>
            <person name="Zhang Y."/>
            <person name="Obille A."/>
            <person name="Becker A."/>
            <person name="Abrahante J.E."/>
            <person name="Garbe J."/>
            <person name="Badalamenti J.P."/>
            <person name="Herman A."/>
            <person name="Mangelson H."/>
            <person name="Liachko I."/>
            <person name="Sullivan S."/>
            <person name="Sone E.D."/>
            <person name="Koren S."/>
            <person name="Silverstein K.A.T."/>
            <person name="Beckman K.B."/>
            <person name="Gohl D.M."/>
        </authorList>
    </citation>
    <scope>NUCLEOTIDE SEQUENCE</scope>
    <source>
        <strain evidence="1">Duluth1</strain>
        <tissue evidence="1">Whole animal</tissue>
    </source>
</reference>
<protein>
    <submittedName>
        <fullName evidence="1">Uncharacterized protein</fullName>
    </submittedName>
</protein>
<dbReference type="EMBL" id="JAIWYP010000014">
    <property type="protein sequence ID" value="KAH3711149.1"/>
    <property type="molecule type" value="Genomic_DNA"/>
</dbReference>
<dbReference type="AlphaFoldDB" id="A0A9D3Z6K0"/>
<evidence type="ECO:0000313" key="1">
    <source>
        <dbReference type="EMBL" id="KAH3711149.1"/>
    </source>
</evidence>
<accession>A0A9D3Z6K0</accession>
<keyword evidence="2" id="KW-1185">Reference proteome</keyword>
<gene>
    <name evidence="1" type="ORF">DPMN_070649</name>
</gene>
<dbReference type="Proteomes" id="UP000828390">
    <property type="component" value="Unassembled WGS sequence"/>
</dbReference>
<comment type="caution">
    <text evidence="1">The sequence shown here is derived from an EMBL/GenBank/DDBJ whole genome shotgun (WGS) entry which is preliminary data.</text>
</comment>
<organism evidence="1 2">
    <name type="scientific">Dreissena polymorpha</name>
    <name type="common">Zebra mussel</name>
    <name type="synonym">Mytilus polymorpha</name>
    <dbReference type="NCBI Taxonomy" id="45954"/>
    <lineage>
        <taxon>Eukaryota</taxon>
        <taxon>Metazoa</taxon>
        <taxon>Spiralia</taxon>
        <taxon>Lophotrochozoa</taxon>
        <taxon>Mollusca</taxon>
        <taxon>Bivalvia</taxon>
        <taxon>Autobranchia</taxon>
        <taxon>Heteroconchia</taxon>
        <taxon>Euheterodonta</taxon>
        <taxon>Imparidentia</taxon>
        <taxon>Neoheterodontei</taxon>
        <taxon>Myida</taxon>
        <taxon>Dreissenoidea</taxon>
        <taxon>Dreissenidae</taxon>
        <taxon>Dreissena</taxon>
    </lineage>
</organism>
<name>A0A9D3Z6K0_DREPO</name>
<proteinExistence type="predicted"/>